<reference evidence="3 4" key="1">
    <citation type="submission" date="2023-08" db="EMBL/GenBank/DDBJ databases">
        <title>Black Yeasts Isolated from many extreme environments.</title>
        <authorList>
            <person name="Coleine C."/>
            <person name="Stajich J.E."/>
            <person name="Selbmann L."/>
        </authorList>
    </citation>
    <scope>NUCLEOTIDE SEQUENCE [LARGE SCALE GENOMIC DNA]</scope>
    <source>
        <strain evidence="3 4">CCFEE 5935</strain>
    </source>
</reference>
<feature type="repeat" description="WD" evidence="1">
    <location>
        <begin position="440"/>
        <end position="463"/>
    </location>
</feature>
<dbReference type="SMART" id="SM00320">
    <property type="entry name" value="WD40"/>
    <property type="match status" value="5"/>
</dbReference>
<dbReference type="InterPro" id="IPR051959">
    <property type="entry name" value="PAK1-Kinase_Regulator"/>
</dbReference>
<dbReference type="Gene3D" id="2.130.10.10">
    <property type="entry name" value="YVTN repeat-like/Quinoprotein amine dehydrogenase"/>
    <property type="match status" value="2"/>
</dbReference>
<gene>
    <name evidence="3" type="primary">MAK11</name>
    <name evidence="3" type="ORF">LTR77_010109</name>
</gene>
<dbReference type="AlphaFoldDB" id="A0AAV9NWG4"/>
<evidence type="ECO:0000256" key="2">
    <source>
        <dbReference type="SAM" id="MobiDB-lite"/>
    </source>
</evidence>
<dbReference type="RefSeq" id="XP_064654346.1">
    <property type="nucleotide sequence ID" value="XM_064807332.1"/>
</dbReference>
<protein>
    <submittedName>
        <fullName evidence="3">Protein mak11</fullName>
    </submittedName>
</protein>
<dbReference type="SUPFAM" id="SSF50978">
    <property type="entry name" value="WD40 repeat-like"/>
    <property type="match status" value="1"/>
</dbReference>
<dbReference type="PANTHER" id="PTHR44675">
    <property type="entry name" value="PAK1 INTERACTING PROTEIN 1"/>
    <property type="match status" value="1"/>
</dbReference>
<dbReference type="PANTHER" id="PTHR44675:SF1">
    <property type="entry name" value="P21-ACTIVATED PROTEIN KINASE-INTERACTING PROTEIN 1"/>
    <property type="match status" value="1"/>
</dbReference>
<dbReference type="EMBL" id="JAVRRT010000021">
    <property type="protein sequence ID" value="KAK5164018.1"/>
    <property type="molecule type" value="Genomic_DNA"/>
</dbReference>
<feature type="region of interest" description="Disordered" evidence="2">
    <location>
        <begin position="1"/>
        <end position="55"/>
    </location>
</feature>
<dbReference type="GeneID" id="89931438"/>
<keyword evidence="4" id="KW-1185">Reference proteome</keyword>
<feature type="region of interest" description="Disordered" evidence="2">
    <location>
        <begin position="96"/>
        <end position="116"/>
    </location>
</feature>
<dbReference type="Pfam" id="PF00400">
    <property type="entry name" value="WD40"/>
    <property type="match status" value="2"/>
</dbReference>
<feature type="compositionally biased region" description="Low complexity" evidence="2">
    <location>
        <begin position="171"/>
        <end position="184"/>
    </location>
</feature>
<organism evidence="3 4">
    <name type="scientific">Saxophila tyrrhenica</name>
    <dbReference type="NCBI Taxonomy" id="1690608"/>
    <lineage>
        <taxon>Eukaryota</taxon>
        <taxon>Fungi</taxon>
        <taxon>Dikarya</taxon>
        <taxon>Ascomycota</taxon>
        <taxon>Pezizomycotina</taxon>
        <taxon>Dothideomycetes</taxon>
        <taxon>Dothideomycetidae</taxon>
        <taxon>Mycosphaerellales</taxon>
        <taxon>Extremaceae</taxon>
        <taxon>Saxophila</taxon>
    </lineage>
</organism>
<feature type="region of interest" description="Disordered" evidence="2">
    <location>
        <begin position="505"/>
        <end position="552"/>
    </location>
</feature>
<feature type="compositionally biased region" description="Basic and acidic residues" evidence="2">
    <location>
        <begin position="8"/>
        <end position="19"/>
    </location>
</feature>
<dbReference type="PROSITE" id="PS50082">
    <property type="entry name" value="WD_REPEATS_2"/>
    <property type="match status" value="1"/>
</dbReference>
<comment type="caution">
    <text evidence="3">The sequence shown here is derived from an EMBL/GenBank/DDBJ whole genome shotgun (WGS) entry which is preliminary data.</text>
</comment>
<keyword evidence="1" id="KW-0853">WD repeat</keyword>
<evidence type="ECO:0000313" key="3">
    <source>
        <dbReference type="EMBL" id="KAK5164018.1"/>
    </source>
</evidence>
<dbReference type="InterPro" id="IPR036322">
    <property type="entry name" value="WD40_repeat_dom_sf"/>
</dbReference>
<feature type="region of interest" description="Disordered" evidence="2">
    <location>
        <begin position="166"/>
        <end position="204"/>
    </location>
</feature>
<dbReference type="Proteomes" id="UP001337655">
    <property type="component" value="Unassembled WGS sequence"/>
</dbReference>
<evidence type="ECO:0000256" key="1">
    <source>
        <dbReference type="PROSITE-ProRule" id="PRU00221"/>
    </source>
</evidence>
<name>A0AAV9NWG4_9PEZI</name>
<dbReference type="InterPro" id="IPR001680">
    <property type="entry name" value="WD40_rpt"/>
</dbReference>
<evidence type="ECO:0000313" key="4">
    <source>
        <dbReference type="Proteomes" id="UP001337655"/>
    </source>
</evidence>
<accession>A0AAV9NWG4</accession>
<feature type="compositionally biased region" description="Acidic residues" evidence="2">
    <location>
        <begin position="528"/>
        <end position="552"/>
    </location>
</feature>
<dbReference type="InterPro" id="IPR015943">
    <property type="entry name" value="WD40/YVTN_repeat-like_dom_sf"/>
</dbReference>
<sequence>MATATLKRPREAVEQDARSRGQGGASQEPAQKKRNVQQNGKRDLDHGLQTETEPQLEKIRKTQVTTALDEDIVVQIVAGSYERVLHGVTARIPTSLLEPNAKPDQPNGTSKDGTKPPVTFSNTFLFAAHTSSLRCLALSPPTENNKRLLATGSSDERINLYSLSTIPPQPKAASAKPSSLLPASTNSVNPLNRPLGSLTHHSRPLTTLSFPSKSKLFSSADDNTVAITRTRDWTLLSTIKAPVPKPLGRPSGDTLAPGEVPAGVNDFAVHPSQKLAISVGRGEKCMRLWNLMTGKKAGVLQFERSLLEQAGEGKWGTGEGRKVLWREDGEAFVVGFERGAVVFGVDSQARAVIRPEPARTKVHQMRFLPGSGVLAISAEDGRVLFYDVDQASAMADGKDLPHLPCLAQLDGREAGVTNRIKDFDVLSLPAIPSLPTPPLLLVTASSDGAIRLWSLYDHAALAAEPTRDGDAASKPKQVGQLLGVLETGNRITCLGAFVMDGKSKVGGEKGGADVDGGEGLEDGGGSEVEQDISASEEDIEDGEEEEFAGLDD</sequence>
<proteinExistence type="predicted"/>